<proteinExistence type="predicted"/>
<evidence type="ECO:0000313" key="2">
    <source>
        <dbReference type="EnsemblPlants" id="TuG1812G0100003780.01.T01"/>
    </source>
</evidence>
<dbReference type="Proteomes" id="UP000015106">
    <property type="component" value="Chromosome 1"/>
</dbReference>
<accession>A0A8R7P3G5</accession>
<name>A0A8R7P3G5_TRIUA</name>
<dbReference type="AlphaFoldDB" id="A0A8R7P3G5"/>
<evidence type="ECO:0008006" key="4">
    <source>
        <dbReference type="Google" id="ProtNLM"/>
    </source>
</evidence>
<dbReference type="EnsemblPlants" id="TuG1812G0100003780.01.T01">
    <property type="protein sequence ID" value="TuG1812G0100003780.01.T01"/>
    <property type="gene ID" value="TuG1812G0100003780.01"/>
</dbReference>
<reference evidence="2" key="3">
    <citation type="submission" date="2022-06" db="UniProtKB">
        <authorList>
            <consortium name="EnsemblPlants"/>
        </authorList>
    </citation>
    <scope>IDENTIFICATION</scope>
</reference>
<keyword evidence="1" id="KW-0732">Signal</keyword>
<sequence length="98" mass="9919">MKASSYAGVAGATAAWMVMLLAVAALRSAPSAYASVSGCNATELAIAISKDCIDGDEPMSDACCSAILHTVDIVGCLCSVVDQPMIADSGTTSRALFR</sequence>
<reference evidence="3" key="1">
    <citation type="journal article" date="2013" name="Nature">
        <title>Draft genome of the wheat A-genome progenitor Triticum urartu.</title>
        <authorList>
            <person name="Ling H.Q."/>
            <person name="Zhao S."/>
            <person name="Liu D."/>
            <person name="Wang J."/>
            <person name="Sun H."/>
            <person name="Zhang C."/>
            <person name="Fan H."/>
            <person name="Li D."/>
            <person name="Dong L."/>
            <person name="Tao Y."/>
            <person name="Gao C."/>
            <person name="Wu H."/>
            <person name="Li Y."/>
            <person name="Cui Y."/>
            <person name="Guo X."/>
            <person name="Zheng S."/>
            <person name="Wang B."/>
            <person name="Yu K."/>
            <person name="Liang Q."/>
            <person name="Yang W."/>
            <person name="Lou X."/>
            <person name="Chen J."/>
            <person name="Feng M."/>
            <person name="Jian J."/>
            <person name="Zhang X."/>
            <person name="Luo G."/>
            <person name="Jiang Y."/>
            <person name="Liu J."/>
            <person name="Wang Z."/>
            <person name="Sha Y."/>
            <person name="Zhang B."/>
            <person name="Wu H."/>
            <person name="Tang D."/>
            <person name="Shen Q."/>
            <person name="Xue P."/>
            <person name="Zou S."/>
            <person name="Wang X."/>
            <person name="Liu X."/>
            <person name="Wang F."/>
            <person name="Yang Y."/>
            <person name="An X."/>
            <person name="Dong Z."/>
            <person name="Zhang K."/>
            <person name="Zhang X."/>
            <person name="Luo M.C."/>
            <person name="Dvorak J."/>
            <person name="Tong Y."/>
            <person name="Wang J."/>
            <person name="Yang H."/>
            <person name="Li Z."/>
            <person name="Wang D."/>
            <person name="Zhang A."/>
            <person name="Wang J."/>
        </authorList>
    </citation>
    <scope>NUCLEOTIDE SEQUENCE</scope>
    <source>
        <strain evidence="3">cv. G1812</strain>
    </source>
</reference>
<feature type="signal peptide" evidence="1">
    <location>
        <begin position="1"/>
        <end position="34"/>
    </location>
</feature>
<reference evidence="2" key="2">
    <citation type="submission" date="2018-03" db="EMBL/GenBank/DDBJ databases">
        <title>The Triticum urartu genome reveals the dynamic nature of wheat genome evolution.</title>
        <authorList>
            <person name="Ling H."/>
            <person name="Ma B."/>
            <person name="Shi X."/>
            <person name="Liu H."/>
            <person name="Dong L."/>
            <person name="Sun H."/>
            <person name="Cao Y."/>
            <person name="Gao Q."/>
            <person name="Zheng S."/>
            <person name="Li Y."/>
            <person name="Yu Y."/>
            <person name="Du H."/>
            <person name="Qi M."/>
            <person name="Li Y."/>
            <person name="Yu H."/>
            <person name="Cui Y."/>
            <person name="Wang N."/>
            <person name="Chen C."/>
            <person name="Wu H."/>
            <person name="Zhao Y."/>
            <person name="Zhang J."/>
            <person name="Li Y."/>
            <person name="Zhou W."/>
            <person name="Zhang B."/>
            <person name="Hu W."/>
            <person name="Eijk M."/>
            <person name="Tang J."/>
            <person name="Witsenboer H."/>
            <person name="Zhao S."/>
            <person name="Li Z."/>
            <person name="Zhang A."/>
            <person name="Wang D."/>
            <person name="Liang C."/>
        </authorList>
    </citation>
    <scope>NUCLEOTIDE SEQUENCE [LARGE SCALE GENOMIC DNA]</scope>
    <source>
        <strain evidence="2">cv. G1812</strain>
    </source>
</reference>
<feature type="chain" id="PRO_5035918276" description="Bifunctional inhibitor/plant lipid transfer protein/seed storage helical domain-containing protein" evidence="1">
    <location>
        <begin position="35"/>
        <end position="98"/>
    </location>
</feature>
<organism evidence="2 3">
    <name type="scientific">Triticum urartu</name>
    <name type="common">Red wild einkorn</name>
    <name type="synonym">Crithodium urartu</name>
    <dbReference type="NCBI Taxonomy" id="4572"/>
    <lineage>
        <taxon>Eukaryota</taxon>
        <taxon>Viridiplantae</taxon>
        <taxon>Streptophyta</taxon>
        <taxon>Embryophyta</taxon>
        <taxon>Tracheophyta</taxon>
        <taxon>Spermatophyta</taxon>
        <taxon>Magnoliopsida</taxon>
        <taxon>Liliopsida</taxon>
        <taxon>Poales</taxon>
        <taxon>Poaceae</taxon>
        <taxon>BOP clade</taxon>
        <taxon>Pooideae</taxon>
        <taxon>Triticodae</taxon>
        <taxon>Triticeae</taxon>
        <taxon>Triticinae</taxon>
        <taxon>Triticum</taxon>
    </lineage>
</organism>
<keyword evidence="3" id="KW-1185">Reference proteome</keyword>
<dbReference type="Gramene" id="TuG1812G0100003780.01.T01">
    <property type="protein sequence ID" value="TuG1812G0100003780.01.T01"/>
    <property type="gene ID" value="TuG1812G0100003780.01"/>
</dbReference>
<protein>
    <recommendedName>
        <fullName evidence="4">Bifunctional inhibitor/plant lipid transfer protein/seed storage helical domain-containing protein</fullName>
    </recommendedName>
</protein>
<evidence type="ECO:0000256" key="1">
    <source>
        <dbReference type="SAM" id="SignalP"/>
    </source>
</evidence>
<evidence type="ECO:0000313" key="3">
    <source>
        <dbReference type="Proteomes" id="UP000015106"/>
    </source>
</evidence>